<evidence type="ECO:0000256" key="2">
    <source>
        <dbReference type="RuleBase" id="RU003750"/>
    </source>
</evidence>
<keyword evidence="3" id="KW-0472">Membrane</keyword>
<keyword evidence="1 2" id="KW-0808">Transferase</keyword>
<evidence type="ECO:0000256" key="1">
    <source>
        <dbReference type="ARBA" id="ARBA00022679"/>
    </source>
</evidence>
<feature type="transmembrane region" description="Helical" evidence="3">
    <location>
        <begin position="314"/>
        <end position="335"/>
    </location>
</feature>
<accession>A0A7V7TUZ9</accession>
<dbReference type="Proteomes" id="UP000432089">
    <property type="component" value="Unassembled WGS sequence"/>
</dbReference>
<feature type="transmembrane region" description="Helical" evidence="3">
    <location>
        <begin position="233"/>
        <end position="263"/>
    </location>
</feature>
<feature type="transmembrane region" description="Helical" evidence="3">
    <location>
        <begin position="168"/>
        <end position="196"/>
    </location>
</feature>
<dbReference type="Gene3D" id="1.20.120.1760">
    <property type="match status" value="1"/>
</dbReference>
<dbReference type="Pfam" id="PF01066">
    <property type="entry name" value="CDP-OH_P_transf"/>
    <property type="match status" value="1"/>
</dbReference>
<comment type="caution">
    <text evidence="4">The sequence shown here is derived from an EMBL/GenBank/DDBJ whole genome shotgun (WGS) entry which is preliminary data.</text>
</comment>
<evidence type="ECO:0000313" key="4">
    <source>
        <dbReference type="EMBL" id="KAB0677254.1"/>
    </source>
</evidence>
<evidence type="ECO:0000313" key="5">
    <source>
        <dbReference type="Proteomes" id="UP000432089"/>
    </source>
</evidence>
<proteinExistence type="inferred from homology"/>
<dbReference type="GO" id="GO:0016780">
    <property type="term" value="F:phosphotransferase activity, for other substituted phosphate groups"/>
    <property type="evidence" value="ECO:0007669"/>
    <property type="project" value="InterPro"/>
</dbReference>
<dbReference type="PROSITE" id="PS00379">
    <property type="entry name" value="CDP_ALCOHOL_P_TRANSF"/>
    <property type="match status" value="1"/>
</dbReference>
<protein>
    <submittedName>
        <fullName evidence="4">CDP-alcohol phosphatidyltransferase family protein</fullName>
    </submittedName>
</protein>
<dbReference type="InterPro" id="IPR043130">
    <property type="entry name" value="CDP-OH_PTrfase_TM_dom"/>
</dbReference>
<comment type="similarity">
    <text evidence="2">Belongs to the CDP-alcohol phosphatidyltransferase class-I family.</text>
</comment>
<dbReference type="InterPro" id="IPR000462">
    <property type="entry name" value="CDP-OH_P_trans"/>
</dbReference>
<dbReference type="InterPro" id="IPR048254">
    <property type="entry name" value="CDP_ALCOHOL_P_TRANSF_CS"/>
</dbReference>
<keyword evidence="5" id="KW-1185">Reference proteome</keyword>
<dbReference type="AlphaFoldDB" id="A0A7V7TUZ9"/>
<reference evidence="4 5" key="1">
    <citation type="submission" date="2019-09" db="EMBL/GenBank/DDBJ databases">
        <title>YIM 132180 draft genome.</title>
        <authorList>
            <person name="Zhang K."/>
        </authorList>
    </citation>
    <scope>NUCLEOTIDE SEQUENCE [LARGE SCALE GENOMIC DNA]</scope>
    <source>
        <strain evidence="4 5">YIM 132180</strain>
    </source>
</reference>
<organism evidence="4 5">
    <name type="scientific">Plantimonas leprariae</name>
    <dbReference type="NCBI Taxonomy" id="2615207"/>
    <lineage>
        <taxon>Bacteria</taxon>
        <taxon>Pseudomonadati</taxon>
        <taxon>Pseudomonadota</taxon>
        <taxon>Alphaproteobacteria</taxon>
        <taxon>Hyphomicrobiales</taxon>
        <taxon>Aurantimonadaceae</taxon>
        <taxon>Plantimonas</taxon>
    </lineage>
</organism>
<keyword evidence="3" id="KW-1133">Transmembrane helix</keyword>
<keyword evidence="3" id="KW-0812">Transmembrane</keyword>
<gene>
    <name evidence="4" type="ORF">F6X38_18890</name>
</gene>
<dbReference type="EMBL" id="VZDO01000018">
    <property type="protein sequence ID" value="KAB0677254.1"/>
    <property type="molecule type" value="Genomic_DNA"/>
</dbReference>
<dbReference type="GO" id="GO:0016020">
    <property type="term" value="C:membrane"/>
    <property type="evidence" value="ECO:0007669"/>
    <property type="project" value="InterPro"/>
</dbReference>
<sequence>MTAAERLRRSFARLGLRDVAFGAGDAPPAGRPAILIRADHVFDQRLVEALAKSPETALATSGGEIVAVHTADAAAALAGEGRLVVPPGCAVKTPVELAGSYNNKLRKREEPFLLPLTRENLAAIRDRTFGASYKGVTDFITKHVWPPPAKLVTGWCASAGITPNQVTLLSLALVILSFWLFWHGYFGLGLLSAWMMTFLDTVDGKLARVTMTFSKAGDALDHGIDLVHPPFWWWAWIVGLPAVGLPLAHPGLVTAVVVGGYVAQRIEEGVFIKAFGIEMHIWRPFDSWFRGITARRNPNLLILTVLTLVGRPDWGMLLVAAWTALCFLVHLAQIVQAASATRQGPIRSWLQA</sequence>
<dbReference type="GO" id="GO:0008654">
    <property type="term" value="P:phospholipid biosynthetic process"/>
    <property type="evidence" value="ECO:0007669"/>
    <property type="project" value="InterPro"/>
</dbReference>
<evidence type="ECO:0000256" key="3">
    <source>
        <dbReference type="SAM" id="Phobius"/>
    </source>
</evidence>
<name>A0A7V7TUZ9_9HYPH</name>